<evidence type="ECO:0000256" key="1">
    <source>
        <dbReference type="ARBA" id="ARBA00022980"/>
    </source>
</evidence>
<sequence length="62" mass="7085">MKDMIKGNLTPENKRIAANRNINIKICLRCKAHNSIGATKCRKCGYKRLRLKSNKLDVKQKG</sequence>
<dbReference type="SUPFAM" id="SSF57829">
    <property type="entry name" value="Zn-binding ribosomal proteins"/>
    <property type="match status" value="1"/>
</dbReference>
<accession>A0A1G5VVJ7</accession>
<dbReference type="PANTHER" id="PTHR39649:SF1">
    <property type="entry name" value="LARGE RIBOSOMAL SUBUNIT PROTEIN EL40"/>
    <property type="match status" value="1"/>
</dbReference>
<name>A0A1G5VVJ7_9EURY</name>
<gene>
    <name evidence="5" type="ORF">SAMN02910315_00900</name>
</gene>
<keyword evidence="6" id="KW-1185">Reference proteome</keyword>
<evidence type="ECO:0000256" key="2">
    <source>
        <dbReference type="ARBA" id="ARBA00023274"/>
    </source>
</evidence>
<protein>
    <recommendedName>
        <fullName evidence="3">50S ribosomal protein L40e</fullName>
    </recommendedName>
</protein>
<dbReference type="Proteomes" id="UP000323439">
    <property type="component" value="Unassembled WGS sequence"/>
</dbReference>
<dbReference type="InterPro" id="IPR038587">
    <property type="entry name" value="Ribosomal_eL40_sf"/>
</dbReference>
<dbReference type="InterPro" id="IPR023657">
    <property type="entry name" value="Ribosomal_eL40_arc"/>
</dbReference>
<dbReference type="GO" id="GO:0006412">
    <property type="term" value="P:translation"/>
    <property type="evidence" value="ECO:0007669"/>
    <property type="project" value="InterPro"/>
</dbReference>
<dbReference type="PANTHER" id="PTHR39649">
    <property type="entry name" value="50S RIBOSOMAL PROTEIN L40E"/>
    <property type="match status" value="1"/>
</dbReference>
<dbReference type="GO" id="GO:1990904">
    <property type="term" value="C:ribonucleoprotein complex"/>
    <property type="evidence" value="ECO:0007669"/>
    <property type="project" value="UniProtKB-KW"/>
</dbReference>
<dbReference type="AlphaFoldDB" id="A0A1G5VVJ7"/>
<dbReference type="RefSeq" id="WP_223166006.1">
    <property type="nucleotide sequence ID" value="NZ_FMXB01000005.1"/>
</dbReference>
<dbReference type="InterPro" id="IPR011332">
    <property type="entry name" value="Ribosomal_zn-bd"/>
</dbReference>
<dbReference type="InterPro" id="IPR001975">
    <property type="entry name" value="Ribosomal_eL40_dom"/>
</dbReference>
<keyword evidence="1 5" id="KW-0689">Ribosomal protein</keyword>
<keyword evidence="2" id="KW-0687">Ribonucleoprotein</keyword>
<reference evidence="5 6" key="1">
    <citation type="submission" date="2016-10" db="EMBL/GenBank/DDBJ databases">
        <authorList>
            <person name="Varghese N."/>
            <person name="Submissions S."/>
        </authorList>
    </citation>
    <scope>NUCLEOTIDE SEQUENCE [LARGE SCALE GENOMIC DNA]</scope>
    <source>
        <strain evidence="5 6">DSM 16643</strain>
    </source>
</reference>
<dbReference type="SMART" id="SM01377">
    <property type="entry name" value="Ribosomal_L40e"/>
    <property type="match status" value="1"/>
</dbReference>
<dbReference type="EMBL" id="FMXB01000005">
    <property type="protein sequence ID" value="SDA49247.1"/>
    <property type="molecule type" value="Genomic_DNA"/>
</dbReference>
<feature type="domain" description="Large ribosomal subunit protein eL40" evidence="4">
    <location>
        <begin position="8"/>
        <end position="56"/>
    </location>
</feature>
<dbReference type="GO" id="GO:0005840">
    <property type="term" value="C:ribosome"/>
    <property type="evidence" value="ECO:0007669"/>
    <property type="project" value="UniProtKB-KW"/>
</dbReference>
<organism evidence="5 6">
    <name type="scientific">Methanobrevibacter millerae</name>
    <dbReference type="NCBI Taxonomy" id="230361"/>
    <lineage>
        <taxon>Archaea</taxon>
        <taxon>Methanobacteriati</taxon>
        <taxon>Methanobacteriota</taxon>
        <taxon>Methanomada group</taxon>
        <taxon>Methanobacteria</taxon>
        <taxon>Methanobacteriales</taxon>
        <taxon>Methanobacteriaceae</taxon>
        <taxon>Methanobrevibacter</taxon>
    </lineage>
</organism>
<evidence type="ECO:0000313" key="5">
    <source>
        <dbReference type="EMBL" id="SDA49247.1"/>
    </source>
</evidence>
<dbReference type="NCBIfam" id="NF003161">
    <property type="entry name" value="PRK04136.1"/>
    <property type="match status" value="1"/>
</dbReference>
<evidence type="ECO:0000313" key="6">
    <source>
        <dbReference type="Proteomes" id="UP000323439"/>
    </source>
</evidence>
<dbReference type="GO" id="GO:0003735">
    <property type="term" value="F:structural constituent of ribosome"/>
    <property type="evidence" value="ECO:0007669"/>
    <property type="project" value="InterPro"/>
</dbReference>
<evidence type="ECO:0000256" key="3">
    <source>
        <dbReference type="ARBA" id="ARBA00035355"/>
    </source>
</evidence>
<evidence type="ECO:0000259" key="4">
    <source>
        <dbReference type="SMART" id="SM01377"/>
    </source>
</evidence>
<proteinExistence type="predicted"/>
<dbReference type="Gene3D" id="4.10.1060.50">
    <property type="match status" value="1"/>
</dbReference>